<evidence type="ECO:0000256" key="1">
    <source>
        <dbReference type="SAM" id="MobiDB-lite"/>
    </source>
</evidence>
<dbReference type="EMBL" id="JBHUMV010000009">
    <property type="protein sequence ID" value="MFD2756065.1"/>
    <property type="molecule type" value="Genomic_DNA"/>
</dbReference>
<accession>A0ABW5US41</accession>
<protein>
    <submittedName>
        <fullName evidence="2">Uncharacterized protein</fullName>
    </submittedName>
</protein>
<evidence type="ECO:0000313" key="3">
    <source>
        <dbReference type="Proteomes" id="UP001597463"/>
    </source>
</evidence>
<dbReference type="RefSeq" id="WP_245633385.1">
    <property type="nucleotide sequence ID" value="NZ_BCNT01000009.1"/>
</dbReference>
<sequence>MASLAKIFMVSAPVRLRVRPRLTAGPHIAGGNAHTCLANTGVVTLEKKLPQYFHTDRDGILLANDKSRHQQGTIMDTSKHHAYGVFKPVGHMVISFANAPLADKGYEVLEKLHFGPSDIHRYTDREMLAQIDADLAKASPVASVGQELNLIKAHRALAERGYHWLVVRVGSDDRARQAAAALRTAGAERAQLYGRFIIEELIAHPTDLPQVRESPDSGLDAQTPSGREDERAELRPSRATSPRKETGS</sequence>
<comment type="caution">
    <text evidence="2">The sequence shown here is derived from an EMBL/GenBank/DDBJ whole genome shotgun (WGS) entry which is preliminary data.</text>
</comment>
<feature type="region of interest" description="Disordered" evidence="1">
    <location>
        <begin position="207"/>
        <end position="248"/>
    </location>
</feature>
<keyword evidence="3" id="KW-1185">Reference proteome</keyword>
<dbReference type="Proteomes" id="UP001597463">
    <property type="component" value="Unassembled WGS sequence"/>
</dbReference>
<reference evidence="3" key="1">
    <citation type="journal article" date="2019" name="Int. J. Syst. Evol. Microbiol.">
        <title>The Global Catalogue of Microorganisms (GCM) 10K type strain sequencing project: providing services to taxonomists for standard genome sequencing and annotation.</title>
        <authorList>
            <consortium name="The Broad Institute Genomics Platform"/>
            <consortium name="The Broad Institute Genome Sequencing Center for Infectious Disease"/>
            <person name="Wu L."/>
            <person name="Ma J."/>
        </authorList>
    </citation>
    <scope>NUCLEOTIDE SEQUENCE [LARGE SCALE GENOMIC DNA]</scope>
    <source>
        <strain evidence="3">TISTR 1906</strain>
    </source>
</reference>
<gene>
    <name evidence="2" type="ORF">ACFSW6_18505</name>
</gene>
<evidence type="ECO:0000313" key="2">
    <source>
        <dbReference type="EMBL" id="MFD2756065.1"/>
    </source>
</evidence>
<feature type="compositionally biased region" description="Basic and acidic residues" evidence="1">
    <location>
        <begin position="226"/>
        <end position="248"/>
    </location>
</feature>
<organism evidence="2 3">
    <name type="scientific">Comamonas terrae</name>
    <dbReference type="NCBI Taxonomy" id="673548"/>
    <lineage>
        <taxon>Bacteria</taxon>
        <taxon>Pseudomonadati</taxon>
        <taxon>Pseudomonadota</taxon>
        <taxon>Betaproteobacteria</taxon>
        <taxon>Burkholderiales</taxon>
        <taxon>Comamonadaceae</taxon>
        <taxon>Comamonas</taxon>
    </lineage>
</organism>
<name>A0ABW5US41_9BURK</name>
<proteinExistence type="predicted"/>